<dbReference type="EMBL" id="NJEU01000031">
    <property type="protein sequence ID" value="PHH83022.1"/>
    <property type="molecule type" value="Genomic_DNA"/>
</dbReference>
<protein>
    <submittedName>
        <fullName evidence="2">Uncharacterized protein</fullName>
    </submittedName>
</protein>
<keyword evidence="3" id="KW-1185">Reference proteome</keyword>
<reference evidence="2 3" key="1">
    <citation type="submission" date="2017-06" db="EMBL/GenBank/DDBJ databases">
        <title>Ant-infecting Ophiocordyceps genomes reveal a high diversity of potential behavioral manipulation genes and a possible major role for enterotoxins.</title>
        <authorList>
            <person name="De Bekker C."/>
            <person name="Evans H.C."/>
            <person name="Brachmann A."/>
            <person name="Hughes D.P."/>
        </authorList>
    </citation>
    <scope>NUCLEOTIDE SEQUENCE [LARGE SCALE GENOMIC DNA]</scope>
    <source>
        <strain evidence="2 3">1348a</strain>
    </source>
</reference>
<evidence type="ECO:0000313" key="2">
    <source>
        <dbReference type="EMBL" id="PHH83022.1"/>
    </source>
</evidence>
<proteinExistence type="predicted"/>
<dbReference type="Proteomes" id="UP000224854">
    <property type="component" value="Unassembled WGS sequence"/>
</dbReference>
<organism evidence="2 3">
    <name type="scientific">Ophiocordyceps australis</name>
    <dbReference type="NCBI Taxonomy" id="1399860"/>
    <lineage>
        <taxon>Eukaryota</taxon>
        <taxon>Fungi</taxon>
        <taxon>Dikarya</taxon>
        <taxon>Ascomycota</taxon>
        <taxon>Pezizomycotina</taxon>
        <taxon>Sordariomycetes</taxon>
        <taxon>Hypocreomycetidae</taxon>
        <taxon>Hypocreales</taxon>
        <taxon>Ophiocordycipitaceae</taxon>
        <taxon>Ophiocordyceps</taxon>
    </lineage>
</organism>
<sequence>MAVEPWLSRACTRYCCIFLPLDLVLVWLHSDDSYLEFPKRQSRDTLYSLFSPPDPVGPEPSVSLLAGPLTRHADKYTHTTSVMCAVFHVLVPGAPPNPPIGRLALSSPTCKDCASTADLEQTPVQWPSPRSSSSVGRLFLASQPPRPTCPDPSAAASQMIQALAPRPSVSKRPSTPPRPRRLRLCGMS</sequence>
<evidence type="ECO:0000256" key="1">
    <source>
        <dbReference type="SAM" id="MobiDB-lite"/>
    </source>
</evidence>
<comment type="caution">
    <text evidence="2">The sequence shown here is derived from an EMBL/GenBank/DDBJ whole genome shotgun (WGS) entry which is preliminary data.</text>
</comment>
<name>A0A2C5ZT43_9HYPO</name>
<feature type="compositionally biased region" description="Polar residues" evidence="1">
    <location>
        <begin position="121"/>
        <end position="135"/>
    </location>
</feature>
<feature type="region of interest" description="Disordered" evidence="1">
    <location>
        <begin position="121"/>
        <end position="188"/>
    </location>
</feature>
<accession>A0A2C5ZT43</accession>
<gene>
    <name evidence="2" type="ORF">CDD82_3934</name>
</gene>
<evidence type="ECO:0000313" key="3">
    <source>
        <dbReference type="Proteomes" id="UP000224854"/>
    </source>
</evidence>
<feature type="compositionally biased region" description="Basic residues" evidence="1">
    <location>
        <begin position="178"/>
        <end position="188"/>
    </location>
</feature>
<dbReference type="AlphaFoldDB" id="A0A2C5ZT43"/>